<evidence type="ECO:0000256" key="1">
    <source>
        <dbReference type="ARBA" id="ARBA00008455"/>
    </source>
</evidence>
<reference evidence="4 5" key="1">
    <citation type="submission" date="2024-07" db="EMBL/GenBank/DDBJ databases">
        <title>Chromosome-level genome assembly of the water stick insect Ranatra chinensis (Heteroptera: Nepidae).</title>
        <authorList>
            <person name="Liu X."/>
        </authorList>
    </citation>
    <scope>NUCLEOTIDE SEQUENCE [LARGE SCALE GENOMIC DNA]</scope>
    <source>
        <strain evidence="4">Cailab_2021Rc</strain>
        <tissue evidence="4">Muscle</tissue>
    </source>
</reference>
<accession>A0ABD0XXS9</accession>
<evidence type="ECO:0000259" key="3">
    <source>
        <dbReference type="Pfam" id="PF00112"/>
    </source>
</evidence>
<dbReference type="PANTHER" id="PTHR12411">
    <property type="entry name" value="CYSTEINE PROTEASE FAMILY C1-RELATED"/>
    <property type="match status" value="1"/>
</dbReference>
<sequence>MGPVYRVVTEEGIMQIMSNGPVQATMKVNPDFFMYSGGIYKCIVLPGSSESGFHSVRIVGWGEERQGRKPIKYWTVANSWGQDWGEGGFFRIRRGVNECKIEDFVLGAWANVETLRKPTVQEVFLRAAGVRLAAEEASPPPTLDEPYVLTTYSNLSNVI</sequence>
<dbReference type="EMBL" id="JBFDAA010000020">
    <property type="protein sequence ID" value="KAL1115135.1"/>
    <property type="molecule type" value="Genomic_DNA"/>
</dbReference>
<dbReference type="InterPro" id="IPR025661">
    <property type="entry name" value="Pept_asp_AS"/>
</dbReference>
<keyword evidence="5" id="KW-1185">Reference proteome</keyword>
<proteinExistence type="inferred from homology"/>
<feature type="domain" description="Peptidase C1A papain C-terminal" evidence="3">
    <location>
        <begin position="13"/>
        <end position="105"/>
    </location>
</feature>
<dbReference type="InterPro" id="IPR000668">
    <property type="entry name" value="Peptidase_C1A_C"/>
</dbReference>
<name>A0ABD0XXS9_9HEMI</name>
<evidence type="ECO:0000313" key="5">
    <source>
        <dbReference type="Proteomes" id="UP001558652"/>
    </source>
</evidence>
<dbReference type="InterPro" id="IPR038765">
    <property type="entry name" value="Papain-like_cys_pep_sf"/>
</dbReference>
<organism evidence="4 5">
    <name type="scientific">Ranatra chinensis</name>
    <dbReference type="NCBI Taxonomy" id="642074"/>
    <lineage>
        <taxon>Eukaryota</taxon>
        <taxon>Metazoa</taxon>
        <taxon>Ecdysozoa</taxon>
        <taxon>Arthropoda</taxon>
        <taxon>Hexapoda</taxon>
        <taxon>Insecta</taxon>
        <taxon>Pterygota</taxon>
        <taxon>Neoptera</taxon>
        <taxon>Paraneoptera</taxon>
        <taxon>Hemiptera</taxon>
        <taxon>Heteroptera</taxon>
        <taxon>Panheteroptera</taxon>
        <taxon>Nepomorpha</taxon>
        <taxon>Nepidae</taxon>
        <taxon>Ranatrinae</taxon>
        <taxon>Ranatra</taxon>
    </lineage>
</organism>
<dbReference type="Gene3D" id="3.90.70.10">
    <property type="entry name" value="Cysteine proteinases"/>
    <property type="match status" value="1"/>
</dbReference>
<gene>
    <name evidence="4" type="ORF">AAG570_007166</name>
</gene>
<dbReference type="InterPro" id="IPR025660">
    <property type="entry name" value="Pept_his_AS"/>
</dbReference>
<evidence type="ECO:0000313" key="4">
    <source>
        <dbReference type="EMBL" id="KAL1115135.1"/>
    </source>
</evidence>
<dbReference type="AlphaFoldDB" id="A0ABD0XXS9"/>
<dbReference type="InterPro" id="IPR013128">
    <property type="entry name" value="Peptidase_C1A"/>
</dbReference>
<dbReference type="Proteomes" id="UP001558652">
    <property type="component" value="Unassembled WGS sequence"/>
</dbReference>
<evidence type="ECO:0000256" key="2">
    <source>
        <dbReference type="ARBA" id="ARBA00023157"/>
    </source>
</evidence>
<comment type="similarity">
    <text evidence="1">Belongs to the peptidase C1 family.</text>
</comment>
<dbReference type="SUPFAM" id="SSF54001">
    <property type="entry name" value="Cysteine proteinases"/>
    <property type="match status" value="1"/>
</dbReference>
<comment type="caution">
    <text evidence="4">The sequence shown here is derived from an EMBL/GenBank/DDBJ whole genome shotgun (WGS) entry which is preliminary data.</text>
</comment>
<dbReference type="Pfam" id="PF00112">
    <property type="entry name" value="Peptidase_C1"/>
    <property type="match status" value="1"/>
</dbReference>
<keyword evidence="2" id="KW-1015">Disulfide bond</keyword>
<protein>
    <recommendedName>
        <fullName evidence="3">Peptidase C1A papain C-terminal domain-containing protein</fullName>
    </recommendedName>
</protein>
<dbReference type="PROSITE" id="PS00639">
    <property type="entry name" value="THIOL_PROTEASE_HIS"/>
    <property type="match status" value="1"/>
</dbReference>
<dbReference type="PROSITE" id="PS00640">
    <property type="entry name" value="THIOL_PROTEASE_ASN"/>
    <property type="match status" value="1"/>
</dbReference>